<organism evidence="2">
    <name type="scientific">freshwater metagenome</name>
    <dbReference type="NCBI Taxonomy" id="449393"/>
    <lineage>
        <taxon>unclassified sequences</taxon>
        <taxon>metagenomes</taxon>
        <taxon>ecological metagenomes</taxon>
    </lineage>
</organism>
<sequence length="332" mass="34430">MSTPTDLHQHAWPEPFLAALSARTDGPRTRVEADGSWRLLLPGEPACALGECEIDLHRREGALFAAGLDRALLVPPLAIGVDGLEPDDARQLLISWHEGVLAHGGPFGVWAAVPSRDPQPRDLRLALSRGAVGLALPAAALADADALERFGPVLEELARADRPLFVHPGAPAGGAAAGRPDDAPWWPALGDYTGQLLRAWATWLDRGHRAHPTLRVAFAALAGGGALMLERLAARGGPVELARSEHIAYETSSFGPRTIAAAAQSVGADRLAFGSDRPVVAPEEQHVPVVAGIDPVRLASVAAGRLLGDAASPAAPEATPGTGRAPVVAVAA</sequence>
<gene>
    <name evidence="2" type="ORF">UFOPK3564_03656</name>
</gene>
<evidence type="ECO:0000256" key="1">
    <source>
        <dbReference type="SAM" id="MobiDB-lite"/>
    </source>
</evidence>
<name>A0A6J7KEN3_9ZZZZ</name>
<evidence type="ECO:0000313" key="2">
    <source>
        <dbReference type="EMBL" id="CAB4954045.1"/>
    </source>
</evidence>
<proteinExistence type="predicted"/>
<protein>
    <submittedName>
        <fullName evidence="2">Unannotated protein</fullName>
    </submittedName>
</protein>
<dbReference type="EMBL" id="CAFBMK010000376">
    <property type="protein sequence ID" value="CAB4954045.1"/>
    <property type="molecule type" value="Genomic_DNA"/>
</dbReference>
<dbReference type="InterPro" id="IPR032466">
    <property type="entry name" value="Metal_Hydrolase"/>
</dbReference>
<dbReference type="SUPFAM" id="SSF51556">
    <property type="entry name" value="Metallo-dependent hydrolases"/>
    <property type="match status" value="1"/>
</dbReference>
<accession>A0A6J7KEN3</accession>
<feature type="region of interest" description="Disordered" evidence="1">
    <location>
        <begin position="311"/>
        <end position="332"/>
    </location>
</feature>
<dbReference type="Gene3D" id="3.20.20.140">
    <property type="entry name" value="Metal-dependent hydrolases"/>
    <property type="match status" value="1"/>
</dbReference>
<dbReference type="AlphaFoldDB" id="A0A6J7KEN3"/>
<reference evidence="2" key="1">
    <citation type="submission" date="2020-05" db="EMBL/GenBank/DDBJ databases">
        <authorList>
            <person name="Chiriac C."/>
            <person name="Salcher M."/>
            <person name="Ghai R."/>
            <person name="Kavagutti S V."/>
        </authorList>
    </citation>
    <scope>NUCLEOTIDE SEQUENCE</scope>
</reference>